<sequence>MTVADVAENLTPKTINGDAQTSLDNLIQALDMAKEKQRSPEDADEEVKDESTSANNLKMMNDDTSLFLPYRRPSSKKSSQVASISLPDSGEEGSGSSHSVKITFEFTATKLVQSVPAQPVITRQAFISTGGLVDTVSCDDSAATVSPIESGAPTTLVDNSSIEMVSNVISDSIIGVPISAPTSNPSSGSNSSRDIAASSGQKWMEVIPADNGVSLSSESTVDRTMSRTTALPDDSIRPSSIKETEHRSNQALVEIRPSPSNVIVADVYDHHRPSSSLMGVGPSPISTNNEFNSSSMSKPHTMLTRSKAGF</sequence>
<dbReference type="InterPro" id="IPR058017">
    <property type="entry name" value="At3g28540-like_C"/>
</dbReference>
<protein>
    <recommendedName>
        <fullName evidence="2">AAA+ ATPase At3g28540-like C-terminal domain-containing protein</fullName>
    </recommendedName>
</protein>
<proteinExistence type="predicted"/>
<evidence type="ECO:0000259" key="2">
    <source>
        <dbReference type="Pfam" id="PF25568"/>
    </source>
</evidence>
<feature type="compositionally biased region" description="Polar residues" evidence="1">
    <location>
        <begin position="52"/>
        <end position="64"/>
    </location>
</feature>
<dbReference type="Pfam" id="PF25568">
    <property type="entry name" value="AAA_lid_At3g28540"/>
    <property type="match status" value="1"/>
</dbReference>
<feature type="region of interest" description="Disordered" evidence="1">
    <location>
        <begin position="32"/>
        <end position="97"/>
    </location>
</feature>
<reference evidence="3" key="1">
    <citation type="journal article" date="2023" name="Plant J.">
        <title>The genome of the king protea, Protea cynaroides.</title>
        <authorList>
            <person name="Chang J."/>
            <person name="Duong T.A."/>
            <person name="Schoeman C."/>
            <person name="Ma X."/>
            <person name="Roodt D."/>
            <person name="Barker N."/>
            <person name="Li Z."/>
            <person name="Van de Peer Y."/>
            <person name="Mizrachi E."/>
        </authorList>
    </citation>
    <scope>NUCLEOTIDE SEQUENCE</scope>
    <source>
        <tissue evidence="3">Young leaves</tissue>
    </source>
</reference>
<evidence type="ECO:0000313" key="3">
    <source>
        <dbReference type="EMBL" id="KAJ4959648.1"/>
    </source>
</evidence>
<feature type="domain" description="AAA+ ATPase At3g28540-like C-terminal" evidence="2">
    <location>
        <begin position="1"/>
        <end position="38"/>
    </location>
</feature>
<evidence type="ECO:0000256" key="1">
    <source>
        <dbReference type="SAM" id="MobiDB-lite"/>
    </source>
</evidence>
<feature type="compositionally biased region" description="Basic and acidic residues" evidence="1">
    <location>
        <begin position="32"/>
        <end position="41"/>
    </location>
</feature>
<feature type="region of interest" description="Disordered" evidence="1">
    <location>
        <begin position="180"/>
        <end position="249"/>
    </location>
</feature>
<feature type="compositionally biased region" description="Polar residues" evidence="1">
    <location>
        <begin position="284"/>
        <end position="298"/>
    </location>
</feature>
<name>A0A9Q0H7C8_9MAGN</name>
<dbReference type="AlphaFoldDB" id="A0A9Q0H7C8"/>
<comment type="caution">
    <text evidence="3">The sequence shown here is derived from an EMBL/GenBank/DDBJ whole genome shotgun (WGS) entry which is preliminary data.</text>
</comment>
<accession>A0A9Q0H7C8</accession>
<dbReference type="Proteomes" id="UP001141806">
    <property type="component" value="Unassembled WGS sequence"/>
</dbReference>
<feature type="compositionally biased region" description="Basic and acidic residues" evidence="1">
    <location>
        <begin position="234"/>
        <end position="248"/>
    </location>
</feature>
<gene>
    <name evidence="3" type="ORF">NE237_019558</name>
</gene>
<evidence type="ECO:0000313" key="4">
    <source>
        <dbReference type="Proteomes" id="UP001141806"/>
    </source>
</evidence>
<feature type="region of interest" description="Disordered" evidence="1">
    <location>
        <begin position="274"/>
        <end position="310"/>
    </location>
</feature>
<feature type="compositionally biased region" description="Low complexity" evidence="1">
    <location>
        <begin position="180"/>
        <end position="192"/>
    </location>
</feature>
<keyword evidence="4" id="KW-1185">Reference proteome</keyword>
<organism evidence="3 4">
    <name type="scientific">Protea cynaroides</name>
    <dbReference type="NCBI Taxonomy" id="273540"/>
    <lineage>
        <taxon>Eukaryota</taxon>
        <taxon>Viridiplantae</taxon>
        <taxon>Streptophyta</taxon>
        <taxon>Embryophyta</taxon>
        <taxon>Tracheophyta</taxon>
        <taxon>Spermatophyta</taxon>
        <taxon>Magnoliopsida</taxon>
        <taxon>Proteales</taxon>
        <taxon>Proteaceae</taxon>
        <taxon>Protea</taxon>
    </lineage>
</organism>
<dbReference type="EMBL" id="JAMYWD010000009">
    <property type="protein sequence ID" value="KAJ4959648.1"/>
    <property type="molecule type" value="Genomic_DNA"/>
</dbReference>